<dbReference type="Pfam" id="PF00583">
    <property type="entry name" value="Acetyltransf_1"/>
    <property type="match status" value="1"/>
</dbReference>
<organism evidence="2 3">
    <name type="scientific">Nocardioides iriomotensis</name>
    <dbReference type="NCBI Taxonomy" id="715784"/>
    <lineage>
        <taxon>Bacteria</taxon>
        <taxon>Bacillati</taxon>
        <taxon>Actinomycetota</taxon>
        <taxon>Actinomycetes</taxon>
        <taxon>Propionibacteriales</taxon>
        <taxon>Nocardioidaceae</taxon>
        <taxon>Nocardioides</taxon>
    </lineage>
</organism>
<dbReference type="InterPro" id="IPR016181">
    <property type="entry name" value="Acyl_CoA_acyltransferase"/>
</dbReference>
<dbReference type="OrthoDB" id="3239945at2"/>
<dbReference type="Proteomes" id="UP000291189">
    <property type="component" value="Unassembled WGS sequence"/>
</dbReference>
<evidence type="ECO:0000259" key="1">
    <source>
        <dbReference type="PROSITE" id="PS51186"/>
    </source>
</evidence>
<dbReference type="InterPro" id="IPR000182">
    <property type="entry name" value="GNAT_dom"/>
</dbReference>
<dbReference type="EMBL" id="SDPU01000018">
    <property type="protein sequence ID" value="RYU13406.1"/>
    <property type="molecule type" value="Genomic_DNA"/>
</dbReference>
<dbReference type="RefSeq" id="WP_129986361.1">
    <property type="nucleotide sequence ID" value="NZ_SDPU01000018.1"/>
</dbReference>
<sequence>MSDDLRIVPANEAPWEDLDAVYNFPGACHCQRFKVMEWVFRSTAEERAAALRVSSGCGDPTATSTTGLLLYVGDEPAAFAAVEPRSSYPGLAKARVPWTGRDEDRSDPSVWAVTCLVVRRGFRKRGLTYVLAEACVEHARAHGARALEAYPLDTDGREVVDNELYVGAHQVFADLGFTDVTRPTKRRVVVRREL</sequence>
<dbReference type="AlphaFoldDB" id="A0A4V1Z273"/>
<dbReference type="CDD" id="cd04301">
    <property type="entry name" value="NAT_SF"/>
    <property type="match status" value="1"/>
</dbReference>
<keyword evidence="3" id="KW-1185">Reference proteome</keyword>
<feature type="domain" description="N-acetyltransferase" evidence="1">
    <location>
        <begin position="5"/>
        <end position="194"/>
    </location>
</feature>
<accession>A0A4V1Z273</accession>
<gene>
    <name evidence="2" type="ORF">ETU37_06100</name>
</gene>
<protein>
    <submittedName>
        <fullName evidence="2">GNAT family N-acetyltransferase</fullName>
    </submittedName>
</protein>
<keyword evidence="2" id="KW-0808">Transferase</keyword>
<dbReference type="GO" id="GO:0016747">
    <property type="term" value="F:acyltransferase activity, transferring groups other than amino-acyl groups"/>
    <property type="evidence" value="ECO:0007669"/>
    <property type="project" value="InterPro"/>
</dbReference>
<dbReference type="SUPFAM" id="SSF55729">
    <property type="entry name" value="Acyl-CoA N-acyltransferases (Nat)"/>
    <property type="match status" value="1"/>
</dbReference>
<evidence type="ECO:0000313" key="2">
    <source>
        <dbReference type="EMBL" id="RYU13406.1"/>
    </source>
</evidence>
<proteinExistence type="predicted"/>
<reference evidence="2 3" key="1">
    <citation type="submission" date="2019-01" db="EMBL/GenBank/DDBJ databases">
        <title>Nocardioides guangzhouensis sp. nov., an actinobacterium isolated from soil.</title>
        <authorList>
            <person name="Fu Y."/>
            <person name="Cai Y."/>
            <person name="Lin Z."/>
            <person name="Chen P."/>
        </authorList>
    </citation>
    <scope>NUCLEOTIDE SEQUENCE [LARGE SCALE GENOMIC DNA]</scope>
    <source>
        <strain evidence="2 3">NBRC 105384</strain>
    </source>
</reference>
<comment type="caution">
    <text evidence="2">The sequence shown here is derived from an EMBL/GenBank/DDBJ whole genome shotgun (WGS) entry which is preliminary data.</text>
</comment>
<dbReference type="PROSITE" id="PS51186">
    <property type="entry name" value="GNAT"/>
    <property type="match status" value="1"/>
</dbReference>
<evidence type="ECO:0000313" key="3">
    <source>
        <dbReference type="Proteomes" id="UP000291189"/>
    </source>
</evidence>
<dbReference type="Gene3D" id="3.40.630.30">
    <property type="match status" value="1"/>
</dbReference>
<name>A0A4V1Z273_9ACTN</name>